<organism evidence="1 2">
    <name type="scientific">Aminipila luticellarii</name>
    <dbReference type="NCBI Taxonomy" id="2507160"/>
    <lineage>
        <taxon>Bacteria</taxon>
        <taxon>Bacillati</taxon>
        <taxon>Bacillota</taxon>
        <taxon>Clostridia</taxon>
        <taxon>Peptostreptococcales</taxon>
        <taxon>Anaerovoracaceae</taxon>
        <taxon>Aminipila</taxon>
    </lineage>
</organism>
<keyword evidence="1" id="KW-0808">Transferase</keyword>
<dbReference type="OrthoDB" id="9781180at2"/>
<accession>A0A410PY16</accession>
<protein>
    <submittedName>
        <fullName evidence="1">Cytidylate kinase-like family protein</fullName>
    </submittedName>
</protein>
<dbReference type="EMBL" id="CP035281">
    <property type="protein sequence ID" value="QAT43867.1"/>
    <property type="molecule type" value="Genomic_DNA"/>
</dbReference>
<keyword evidence="2" id="KW-1185">Reference proteome</keyword>
<evidence type="ECO:0000313" key="2">
    <source>
        <dbReference type="Proteomes" id="UP000287601"/>
    </source>
</evidence>
<name>A0A410PY16_9FIRM</name>
<proteinExistence type="predicted"/>
<dbReference type="InterPro" id="IPR027417">
    <property type="entry name" value="P-loop_NTPase"/>
</dbReference>
<dbReference type="Proteomes" id="UP000287601">
    <property type="component" value="Chromosome"/>
</dbReference>
<dbReference type="KEGG" id="amij:EQM06_11885"/>
<dbReference type="AlphaFoldDB" id="A0A410PY16"/>
<evidence type="ECO:0000313" key="1">
    <source>
        <dbReference type="EMBL" id="QAT43867.1"/>
    </source>
</evidence>
<dbReference type="RefSeq" id="WP_128746575.1">
    <property type="nucleotide sequence ID" value="NZ_CP035281.1"/>
</dbReference>
<reference evidence="1 2" key="1">
    <citation type="submission" date="2019-01" db="EMBL/GenBank/DDBJ databases">
        <title>Draft genomes of a novel of Aminipila strains.</title>
        <authorList>
            <person name="Ma S."/>
        </authorList>
    </citation>
    <scope>NUCLEOTIDE SEQUENCE [LARGE SCALE GENOMIC DNA]</scope>
    <source>
        <strain evidence="2">JN-39</strain>
    </source>
</reference>
<dbReference type="GO" id="GO:0016301">
    <property type="term" value="F:kinase activity"/>
    <property type="evidence" value="ECO:0007669"/>
    <property type="project" value="UniProtKB-KW"/>
</dbReference>
<gene>
    <name evidence="1" type="ORF">EQM06_11885</name>
</gene>
<keyword evidence="1" id="KW-0418">Kinase</keyword>
<dbReference type="SUPFAM" id="SSF52540">
    <property type="entry name" value="P-loop containing nucleoside triphosphate hydrolases"/>
    <property type="match status" value="1"/>
</dbReference>
<dbReference type="Gene3D" id="3.40.50.300">
    <property type="entry name" value="P-loop containing nucleotide triphosphate hydrolases"/>
    <property type="match status" value="1"/>
</dbReference>
<dbReference type="Pfam" id="PF13189">
    <property type="entry name" value="Cytidylate_kin2"/>
    <property type="match status" value="1"/>
</dbReference>
<sequence length="198" mass="22600">MIITIGREYGSGGHDIGEMLAEKLGIVLYDKEDLAERSKILGYYEEEKTFYEEQPANSLLYAISKGEENGKMSAKPFKHIKEITENQACVIIGRCANVIFREEVEHISVFVHADLFKRAERIADTNHISKKEAELLIRQTDKRRAEFHHQYTGEDWGDSRGYQLSVDSGRIGIEGAVQVICDYMEAKRRWENGGKQGI</sequence>